<protein>
    <submittedName>
        <fullName evidence="7">Iron compound ABC transporter, periplasmic iron compound-binding protein</fullName>
    </submittedName>
</protein>
<dbReference type="AlphaFoldDB" id="A0A063YAH3"/>
<evidence type="ECO:0000256" key="5">
    <source>
        <dbReference type="ARBA" id="ARBA00022729"/>
    </source>
</evidence>
<evidence type="ECO:0000256" key="3">
    <source>
        <dbReference type="ARBA" id="ARBA00022448"/>
    </source>
</evidence>
<evidence type="ECO:0000256" key="1">
    <source>
        <dbReference type="ARBA" id="ARBA00004196"/>
    </source>
</evidence>
<dbReference type="PANTHER" id="PTHR30532:SF28">
    <property type="entry name" value="PETROBACTIN-BINDING PROTEIN YCLQ"/>
    <property type="match status" value="1"/>
</dbReference>
<evidence type="ECO:0000259" key="6">
    <source>
        <dbReference type="PROSITE" id="PS50983"/>
    </source>
</evidence>
<evidence type="ECO:0000256" key="2">
    <source>
        <dbReference type="ARBA" id="ARBA00008814"/>
    </source>
</evidence>
<sequence>MGVWSFAQAFPVILEHAQGETTLNSQPARVAVFDLAALDFLMALEIEVAGVAGASWPDYLEHYSDTGLVSVGTLFEPDFDALAELEPDLIIIGRRTQPAYEALSDIAPTLDLTLENGDFVTGFRRNLALLGEAFAVQSKAEALDAAFVDALAQLQSQADGSALTLFTVNNNIIINAQSDRYGMLHELTGLPSVAPPAESEVAVRPEPGSPEALALAEQREARLQVALAAEPEWLFILDRGAATGGEGQAEQTLAEHPAVAASAAWQAGRVFYLDPPTWYVATGGYLGTMDTLEQLQLRFAP</sequence>
<dbReference type="Pfam" id="PF01497">
    <property type="entry name" value="Peripla_BP_2"/>
    <property type="match status" value="1"/>
</dbReference>
<dbReference type="EMBL" id="JMSZ01000006">
    <property type="protein sequence ID" value="KDE41317.1"/>
    <property type="molecule type" value="Genomic_DNA"/>
</dbReference>
<keyword evidence="3" id="KW-0813">Transport</keyword>
<evidence type="ECO:0000313" key="7">
    <source>
        <dbReference type="EMBL" id="KDE41317.1"/>
    </source>
</evidence>
<keyword evidence="4" id="KW-0406">Ion transport</keyword>
<dbReference type="PANTHER" id="PTHR30532">
    <property type="entry name" value="IRON III DICITRATE-BINDING PERIPLASMIC PROTEIN"/>
    <property type="match status" value="1"/>
</dbReference>
<dbReference type="Gene3D" id="3.40.50.1980">
    <property type="entry name" value="Nitrogenase molybdenum iron protein domain"/>
    <property type="match status" value="2"/>
</dbReference>
<dbReference type="Proteomes" id="UP000027318">
    <property type="component" value="Unassembled WGS sequence"/>
</dbReference>
<proteinExistence type="inferred from homology"/>
<dbReference type="InterPro" id="IPR002491">
    <property type="entry name" value="ABC_transptr_periplasmic_BD"/>
</dbReference>
<comment type="caution">
    <text evidence="7">The sequence shown here is derived from an EMBL/GenBank/DDBJ whole genome shotgun (WGS) entry which is preliminary data.</text>
</comment>
<dbReference type="SUPFAM" id="SSF53807">
    <property type="entry name" value="Helical backbone' metal receptor"/>
    <property type="match status" value="1"/>
</dbReference>
<dbReference type="PATRIC" id="fig|267850.7.peg.195"/>
<keyword evidence="8" id="KW-1185">Reference proteome</keyword>
<evidence type="ECO:0000313" key="8">
    <source>
        <dbReference type="Proteomes" id="UP000027318"/>
    </source>
</evidence>
<organism evidence="7 8">
    <name type="scientific">Nitrincola lacisaponensis</name>
    <dbReference type="NCBI Taxonomy" id="267850"/>
    <lineage>
        <taxon>Bacteria</taxon>
        <taxon>Pseudomonadati</taxon>
        <taxon>Pseudomonadota</taxon>
        <taxon>Gammaproteobacteria</taxon>
        <taxon>Oceanospirillales</taxon>
        <taxon>Oceanospirillaceae</taxon>
        <taxon>Nitrincola</taxon>
    </lineage>
</organism>
<comment type="subcellular location">
    <subcellularLocation>
        <location evidence="1">Cell envelope</location>
    </subcellularLocation>
</comment>
<keyword evidence="4" id="KW-0408">Iron</keyword>
<keyword evidence="5" id="KW-0732">Signal</keyword>
<dbReference type="STRING" id="267850.ADINL_0198"/>
<dbReference type="PROSITE" id="PS50983">
    <property type="entry name" value="FE_B12_PBP"/>
    <property type="match status" value="1"/>
</dbReference>
<feature type="domain" description="Fe/B12 periplasmic-binding" evidence="6">
    <location>
        <begin position="29"/>
        <end position="301"/>
    </location>
</feature>
<dbReference type="GO" id="GO:1901678">
    <property type="term" value="P:iron coordination entity transport"/>
    <property type="evidence" value="ECO:0007669"/>
    <property type="project" value="UniProtKB-ARBA"/>
</dbReference>
<accession>A0A063YAH3</accession>
<dbReference type="InterPro" id="IPR051313">
    <property type="entry name" value="Bact_iron-sidero_bind"/>
</dbReference>
<comment type="similarity">
    <text evidence="2">Belongs to the bacterial solute-binding protein 8 family.</text>
</comment>
<name>A0A063YAH3_9GAMM</name>
<keyword evidence="4" id="KW-0410">Iron transport</keyword>
<reference evidence="7 8" key="1">
    <citation type="journal article" date="2005" name="Int. J. Syst. Evol. Microbiol.">
        <title>Nitrincola lacisaponensis gen. nov., sp. nov., a novel alkaliphilic bacterium isolated from an alkaline, saline lake.</title>
        <authorList>
            <person name="Dimitriu P.A."/>
            <person name="Shukla S.K."/>
            <person name="Conradt J."/>
            <person name="Marquez M.C."/>
            <person name="Ventosa A."/>
            <person name="Maglia A."/>
            <person name="Peyton B.M."/>
            <person name="Pinkart H.C."/>
            <person name="Mormile M.R."/>
        </authorList>
    </citation>
    <scope>NUCLEOTIDE SEQUENCE [LARGE SCALE GENOMIC DNA]</scope>
    <source>
        <strain evidence="7 8">4CA</strain>
    </source>
</reference>
<dbReference type="GO" id="GO:0030288">
    <property type="term" value="C:outer membrane-bounded periplasmic space"/>
    <property type="evidence" value="ECO:0007669"/>
    <property type="project" value="TreeGrafter"/>
</dbReference>
<gene>
    <name evidence="7" type="ORF">ADINL_0198</name>
</gene>
<evidence type="ECO:0000256" key="4">
    <source>
        <dbReference type="ARBA" id="ARBA00022496"/>
    </source>
</evidence>